<accession>A0A6J0L6I7</accession>
<dbReference type="PROSITE" id="PS00018">
    <property type="entry name" value="EF_HAND_1"/>
    <property type="match status" value="2"/>
</dbReference>
<dbReference type="InterPro" id="IPR011992">
    <property type="entry name" value="EF-hand-dom_pair"/>
</dbReference>
<dbReference type="PROSITE" id="PS50222">
    <property type="entry name" value="EF_HAND_2"/>
    <property type="match status" value="1"/>
</dbReference>
<evidence type="ECO:0000313" key="6">
    <source>
        <dbReference type="Proteomes" id="UP000504610"/>
    </source>
</evidence>
<dbReference type="CDD" id="cd00051">
    <property type="entry name" value="EFh"/>
    <property type="match status" value="1"/>
</dbReference>
<organism evidence="6 7">
    <name type="scientific">Raphanus sativus</name>
    <name type="common">Radish</name>
    <name type="synonym">Raphanus raphanistrum var. sativus</name>
    <dbReference type="NCBI Taxonomy" id="3726"/>
    <lineage>
        <taxon>Eukaryota</taxon>
        <taxon>Viridiplantae</taxon>
        <taxon>Streptophyta</taxon>
        <taxon>Embryophyta</taxon>
        <taxon>Tracheophyta</taxon>
        <taxon>Spermatophyta</taxon>
        <taxon>Magnoliopsida</taxon>
        <taxon>eudicotyledons</taxon>
        <taxon>Gunneridae</taxon>
        <taxon>Pentapetalae</taxon>
        <taxon>rosids</taxon>
        <taxon>malvids</taxon>
        <taxon>Brassicales</taxon>
        <taxon>Brassicaceae</taxon>
        <taxon>Brassiceae</taxon>
        <taxon>Raphanus</taxon>
    </lineage>
</organism>
<dbReference type="GO" id="GO:0008270">
    <property type="term" value="F:zinc ion binding"/>
    <property type="evidence" value="ECO:0007669"/>
    <property type="project" value="UniProtKB-KW"/>
</dbReference>
<keyword evidence="2" id="KW-0863">Zinc-finger</keyword>
<dbReference type="KEGG" id="rsz:108826972"/>
<dbReference type="InterPro" id="IPR043145">
    <property type="entry name" value="Znf_ZZ_sf"/>
</dbReference>
<dbReference type="SUPFAM" id="SSF57850">
    <property type="entry name" value="RING/U-box"/>
    <property type="match status" value="1"/>
</dbReference>
<dbReference type="OrthoDB" id="8785703at2759"/>
<dbReference type="GeneID" id="108826972"/>
<sequence length="232" mass="27383">MQELHEAATAYYNNGSTEQQNLAWQFFCSMDGDGNGRVSFQEYTDFLCRTTGLAWVHRDMFQELDRNRDGQLDFWEVLTLYYVARTRTIGCRTCLQPLIGLHFTCVTCFESQCVGETFDLCVNCYMRRNYNHPHHVFLDSFVLLRSRRSHPPLLQEPPGDQNMPEQRPARVVADGMVGRDERNGNCNFYGTQYLLHYYVKTHFPSHCCFFWSKSHCCFYQKKKSHCCFFLYI</sequence>
<dbReference type="AlphaFoldDB" id="A0A6J0L6I7"/>
<dbReference type="Gene3D" id="1.10.238.10">
    <property type="entry name" value="EF-hand"/>
    <property type="match status" value="1"/>
</dbReference>
<evidence type="ECO:0000256" key="1">
    <source>
        <dbReference type="ARBA" id="ARBA00022723"/>
    </source>
</evidence>
<evidence type="ECO:0000256" key="3">
    <source>
        <dbReference type="ARBA" id="ARBA00022833"/>
    </source>
</evidence>
<protein>
    <submittedName>
        <fullName evidence="7">Uncharacterized protein LOC108826972 isoform X1</fullName>
    </submittedName>
</protein>
<evidence type="ECO:0000259" key="5">
    <source>
        <dbReference type="PROSITE" id="PS50222"/>
    </source>
</evidence>
<proteinExistence type="predicted"/>
<evidence type="ECO:0000313" key="7">
    <source>
        <dbReference type="RefSeq" id="XP_018455815.2"/>
    </source>
</evidence>
<dbReference type="Proteomes" id="UP000504610">
    <property type="component" value="Chromosome 9"/>
</dbReference>
<keyword evidence="3" id="KW-0862">Zinc</keyword>
<dbReference type="SUPFAM" id="SSF47473">
    <property type="entry name" value="EF-hand"/>
    <property type="match status" value="1"/>
</dbReference>
<dbReference type="InterPro" id="IPR002048">
    <property type="entry name" value="EF_hand_dom"/>
</dbReference>
<evidence type="ECO:0000256" key="4">
    <source>
        <dbReference type="ARBA" id="ARBA00022837"/>
    </source>
</evidence>
<gene>
    <name evidence="7" type="primary">LOC108826972</name>
</gene>
<feature type="domain" description="EF-hand" evidence="5">
    <location>
        <begin position="18"/>
        <end position="53"/>
    </location>
</feature>
<dbReference type="InterPro" id="IPR018247">
    <property type="entry name" value="EF_Hand_1_Ca_BS"/>
</dbReference>
<reference evidence="6" key="1">
    <citation type="journal article" date="2019" name="Database">
        <title>The radish genome database (RadishGD): an integrated information resource for radish genomics.</title>
        <authorList>
            <person name="Yu H.J."/>
            <person name="Baek S."/>
            <person name="Lee Y.J."/>
            <person name="Cho A."/>
            <person name="Mun J.H."/>
        </authorList>
    </citation>
    <scope>NUCLEOTIDE SEQUENCE [LARGE SCALE GENOMIC DNA]</scope>
    <source>
        <strain evidence="6">cv. WK10039</strain>
    </source>
</reference>
<dbReference type="Gene3D" id="3.30.60.90">
    <property type="match status" value="1"/>
</dbReference>
<dbReference type="RefSeq" id="XP_018455815.2">
    <property type="nucleotide sequence ID" value="XM_018600313.2"/>
</dbReference>
<evidence type="ECO:0000256" key="2">
    <source>
        <dbReference type="ARBA" id="ARBA00022771"/>
    </source>
</evidence>
<keyword evidence="4" id="KW-0106">Calcium</keyword>
<keyword evidence="6" id="KW-1185">Reference proteome</keyword>
<keyword evidence="1" id="KW-0479">Metal-binding</keyword>
<dbReference type="GO" id="GO:0005509">
    <property type="term" value="F:calcium ion binding"/>
    <property type="evidence" value="ECO:0007669"/>
    <property type="project" value="InterPro"/>
</dbReference>
<dbReference type="Pfam" id="PF13202">
    <property type="entry name" value="EF-hand_5"/>
    <property type="match status" value="1"/>
</dbReference>
<reference evidence="7" key="2">
    <citation type="submission" date="2025-08" db="UniProtKB">
        <authorList>
            <consortium name="RefSeq"/>
        </authorList>
    </citation>
    <scope>IDENTIFICATION</scope>
    <source>
        <tissue evidence="7">Leaf</tissue>
    </source>
</reference>
<name>A0A6J0L6I7_RAPSA</name>